<dbReference type="InterPro" id="IPR050469">
    <property type="entry name" value="Diguanylate_Cyclase"/>
</dbReference>
<evidence type="ECO:0000256" key="1">
    <source>
        <dbReference type="ARBA" id="ARBA00001946"/>
    </source>
</evidence>
<accession>A0A4R6XS38</accession>
<sequence length="620" mass="70043">MSFKLQTLGFVLLLTIQVLNQASASTEDLAPQYQKFNKDLGTNPQQVLSDMALIAVPPENTHLKAQHHYTLSLAYLTLAYPQKSLTEANLALDNLAENQADWLYHSIMVVKTQAMELSGQAKEALPLIKQTVEWATENNNKELLIDALVGLGYIENTLREPVKALDAFMQAYELAPSKDAIVTKSAIASSIALVYEYRKENELAIPYFQEAVDYHRASKNLLELSIALYGLGRANKNIGKSELGTNQLQESLDISRAIADDQGVAYALKELAPLHFENDRIDLAESMLIEAAELFELSENNFMLFDVYKTLTELYLKKNDIINAQLNLDQAKRYLNQERMPMQSIGLEEIESKLLASQGQYQLAFNQLINTVGKKQKLQAQQSTRQLHELRTQFELEEQANANLLLSQENAVQKLNLTKEKQQNQILIIAIIATTVIVLLLLLLALKSRKQKQLLFQSANFDSLTRLANRSYIWQQLDQYHQQLKSQQTIYLAMLDLDHFKQINDQLGHDVGDQVLQAMGKICQQNIQPPNLVGRFGGEEFLLAFIDIEYSEIHTIIENIRQQAKRINIKNDLQCPTIGFSVGIATCKADDSLKEKIKVADLAMYEAKNTGRNKTVSSQL</sequence>
<dbReference type="PROSITE" id="PS50887">
    <property type="entry name" value="GGDEF"/>
    <property type="match status" value="1"/>
</dbReference>
<dbReference type="EMBL" id="SNZB01000002">
    <property type="protein sequence ID" value="TDR22735.1"/>
    <property type="molecule type" value="Genomic_DNA"/>
</dbReference>
<dbReference type="Gene3D" id="3.30.70.270">
    <property type="match status" value="1"/>
</dbReference>
<dbReference type="NCBIfam" id="TIGR00254">
    <property type="entry name" value="GGDEF"/>
    <property type="match status" value="1"/>
</dbReference>
<feature type="repeat" description="TPR" evidence="4">
    <location>
        <begin position="145"/>
        <end position="178"/>
    </location>
</feature>
<dbReference type="CDD" id="cd01949">
    <property type="entry name" value="GGDEF"/>
    <property type="match status" value="1"/>
</dbReference>
<evidence type="ECO:0000256" key="4">
    <source>
        <dbReference type="PROSITE-ProRule" id="PRU00339"/>
    </source>
</evidence>
<proteinExistence type="predicted"/>
<keyword evidence="5" id="KW-0175">Coiled coil</keyword>
<feature type="transmembrane region" description="Helical" evidence="6">
    <location>
        <begin position="426"/>
        <end position="446"/>
    </location>
</feature>
<comment type="catalytic activity">
    <reaction evidence="3">
        <text>2 GTP = 3',3'-c-di-GMP + 2 diphosphate</text>
        <dbReference type="Rhea" id="RHEA:24898"/>
        <dbReference type="ChEBI" id="CHEBI:33019"/>
        <dbReference type="ChEBI" id="CHEBI:37565"/>
        <dbReference type="ChEBI" id="CHEBI:58805"/>
        <dbReference type="EC" id="2.7.7.65"/>
    </reaction>
</comment>
<evidence type="ECO:0000259" key="8">
    <source>
        <dbReference type="PROSITE" id="PS50887"/>
    </source>
</evidence>
<feature type="signal peptide" evidence="7">
    <location>
        <begin position="1"/>
        <end position="24"/>
    </location>
</feature>
<keyword evidence="6" id="KW-0812">Transmembrane</keyword>
<evidence type="ECO:0000256" key="5">
    <source>
        <dbReference type="SAM" id="Coils"/>
    </source>
</evidence>
<keyword evidence="6" id="KW-0472">Membrane</keyword>
<evidence type="ECO:0000256" key="3">
    <source>
        <dbReference type="ARBA" id="ARBA00034247"/>
    </source>
</evidence>
<feature type="domain" description="GGDEF" evidence="8">
    <location>
        <begin position="488"/>
        <end position="620"/>
    </location>
</feature>
<dbReference type="SMART" id="SM00028">
    <property type="entry name" value="TPR"/>
    <property type="match status" value="4"/>
</dbReference>
<dbReference type="InterPro" id="IPR000160">
    <property type="entry name" value="GGDEF_dom"/>
</dbReference>
<dbReference type="PANTHER" id="PTHR45138:SF9">
    <property type="entry name" value="DIGUANYLATE CYCLASE DGCM-RELATED"/>
    <property type="match status" value="1"/>
</dbReference>
<name>A0A4R6XS38_9GAMM</name>
<keyword evidence="6" id="KW-1133">Transmembrane helix</keyword>
<dbReference type="PANTHER" id="PTHR45138">
    <property type="entry name" value="REGULATORY COMPONENTS OF SENSORY TRANSDUCTION SYSTEM"/>
    <property type="match status" value="1"/>
</dbReference>
<dbReference type="InterPro" id="IPR029787">
    <property type="entry name" value="Nucleotide_cyclase"/>
</dbReference>
<evidence type="ECO:0000256" key="2">
    <source>
        <dbReference type="ARBA" id="ARBA00012528"/>
    </source>
</evidence>
<dbReference type="EC" id="2.7.7.65" evidence="2"/>
<reference evidence="9 10" key="1">
    <citation type="submission" date="2019-03" db="EMBL/GenBank/DDBJ databases">
        <title>Genomic Encyclopedia of Type Strains, Phase IV (KMG-IV): sequencing the most valuable type-strain genomes for metagenomic binning, comparative biology and taxonomic classification.</title>
        <authorList>
            <person name="Goeker M."/>
        </authorList>
    </citation>
    <scope>NUCLEOTIDE SEQUENCE [LARGE SCALE GENOMIC DNA]</scope>
    <source>
        <strain evidence="9 10">DSM 25488</strain>
    </source>
</reference>
<feature type="chain" id="PRO_5020182079" description="diguanylate cyclase" evidence="7">
    <location>
        <begin position="25"/>
        <end position="620"/>
    </location>
</feature>
<dbReference type="InterPro" id="IPR043128">
    <property type="entry name" value="Rev_trsase/Diguanyl_cyclase"/>
</dbReference>
<evidence type="ECO:0000313" key="10">
    <source>
        <dbReference type="Proteomes" id="UP000295724"/>
    </source>
</evidence>
<feature type="coiled-coil region" evidence="5">
    <location>
        <begin position="380"/>
        <end position="425"/>
    </location>
</feature>
<evidence type="ECO:0000256" key="7">
    <source>
        <dbReference type="SAM" id="SignalP"/>
    </source>
</evidence>
<dbReference type="FunFam" id="3.30.70.270:FF:000001">
    <property type="entry name" value="Diguanylate cyclase domain protein"/>
    <property type="match status" value="1"/>
</dbReference>
<keyword evidence="10" id="KW-1185">Reference proteome</keyword>
<comment type="cofactor">
    <cofactor evidence="1">
        <name>Mg(2+)</name>
        <dbReference type="ChEBI" id="CHEBI:18420"/>
    </cofactor>
</comment>
<dbReference type="Gene3D" id="1.25.40.10">
    <property type="entry name" value="Tetratricopeptide repeat domain"/>
    <property type="match status" value="2"/>
</dbReference>
<dbReference type="SUPFAM" id="SSF48452">
    <property type="entry name" value="TPR-like"/>
    <property type="match status" value="2"/>
</dbReference>
<organism evidence="9 10">
    <name type="scientific">Marinicella litoralis</name>
    <dbReference type="NCBI Taxonomy" id="644220"/>
    <lineage>
        <taxon>Bacteria</taxon>
        <taxon>Pseudomonadati</taxon>
        <taxon>Pseudomonadota</taxon>
        <taxon>Gammaproteobacteria</taxon>
        <taxon>Lysobacterales</taxon>
        <taxon>Marinicellaceae</taxon>
        <taxon>Marinicella</taxon>
    </lineage>
</organism>
<comment type="caution">
    <text evidence="9">The sequence shown here is derived from an EMBL/GenBank/DDBJ whole genome shotgun (WGS) entry which is preliminary data.</text>
</comment>
<dbReference type="SMART" id="SM00267">
    <property type="entry name" value="GGDEF"/>
    <property type="match status" value="1"/>
</dbReference>
<dbReference type="SUPFAM" id="SSF55073">
    <property type="entry name" value="Nucleotide cyclase"/>
    <property type="match status" value="1"/>
</dbReference>
<protein>
    <recommendedName>
        <fullName evidence="2">diguanylate cyclase</fullName>
        <ecNumber evidence="2">2.7.7.65</ecNumber>
    </recommendedName>
</protein>
<dbReference type="AlphaFoldDB" id="A0A4R6XS38"/>
<evidence type="ECO:0000313" key="9">
    <source>
        <dbReference type="EMBL" id="TDR22735.1"/>
    </source>
</evidence>
<evidence type="ECO:0000256" key="6">
    <source>
        <dbReference type="SAM" id="Phobius"/>
    </source>
</evidence>
<dbReference type="OrthoDB" id="6191081at2"/>
<dbReference type="Pfam" id="PF00990">
    <property type="entry name" value="GGDEF"/>
    <property type="match status" value="1"/>
</dbReference>
<gene>
    <name evidence="9" type="ORF">C8D91_1228</name>
</gene>
<dbReference type="InterPro" id="IPR019734">
    <property type="entry name" value="TPR_rpt"/>
</dbReference>
<keyword evidence="7" id="KW-0732">Signal</keyword>
<dbReference type="PROSITE" id="PS50005">
    <property type="entry name" value="TPR"/>
    <property type="match status" value="1"/>
</dbReference>
<dbReference type="GO" id="GO:0052621">
    <property type="term" value="F:diguanylate cyclase activity"/>
    <property type="evidence" value="ECO:0007669"/>
    <property type="project" value="UniProtKB-EC"/>
</dbReference>
<dbReference type="Proteomes" id="UP000295724">
    <property type="component" value="Unassembled WGS sequence"/>
</dbReference>
<dbReference type="InterPro" id="IPR011990">
    <property type="entry name" value="TPR-like_helical_dom_sf"/>
</dbReference>
<dbReference type="RefSeq" id="WP_099019355.1">
    <property type="nucleotide sequence ID" value="NZ_NIHB01000002.1"/>
</dbReference>
<keyword evidence="4" id="KW-0802">TPR repeat</keyword>